<dbReference type="Pfam" id="PF00543">
    <property type="entry name" value="P-II"/>
    <property type="match status" value="1"/>
</dbReference>
<dbReference type="Proteomes" id="UP000282106">
    <property type="component" value="Unassembled WGS sequence"/>
</dbReference>
<protein>
    <submittedName>
        <fullName evidence="5">P-II family nitrogen regulator</fullName>
    </submittedName>
</protein>
<dbReference type="RefSeq" id="WP_123211997.1">
    <property type="nucleotide sequence ID" value="NZ_RJVO01000004.1"/>
</dbReference>
<evidence type="ECO:0000256" key="4">
    <source>
        <dbReference type="ARBA" id="ARBA00023231"/>
    </source>
</evidence>
<dbReference type="AlphaFoldDB" id="A0A3N0VA94"/>
<keyword evidence="3" id="KW-0804">Transcription</keyword>
<dbReference type="EMBL" id="RJVO01000004">
    <property type="protein sequence ID" value="ROH89700.1"/>
    <property type="molecule type" value="Genomic_DNA"/>
</dbReference>
<keyword evidence="2" id="KW-0805">Transcription regulation</keyword>
<comment type="function">
    <text evidence="1">Could be involved in the regulation of nitrogen fixation.</text>
</comment>
<evidence type="ECO:0000313" key="6">
    <source>
        <dbReference type="Proteomes" id="UP000282106"/>
    </source>
</evidence>
<keyword evidence="4" id="KW-0535">Nitrogen fixation</keyword>
<dbReference type="SMART" id="SM00938">
    <property type="entry name" value="P-II"/>
    <property type="match status" value="1"/>
</dbReference>
<evidence type="ECO:0000256" key="1">
    <source>
        <dbReference type="ARBA" id="ARBA00002440"/>
    </source>
</evidence>
<keyword evidence="6" id="KW-1185">Reference proteome</keyword>
<dbReference type="GO" id="GO:0005524">
    <property type="term" value="F:ATP binding"/>
    <property type="evidence" value="ECO:0007669"/>
    <property type="project" value="TreeGrafter"/>
</dbReference>
<dbReference type="PRINTS" id="PR00340">
    <property type="entry name" value="PIIGLNB"/>
</dbReference>
<dbReference type="PROSITE" id="PS51343">
    <property type="entry name" value="PII_GLNB_DOM"/>
    <property type="match status" value="1"/>
</dbReference>
<dbReference type="InterPro" id="IPR002187">
    <property type="entry name" value="N-reg_PII"/>
</dbReference>
<reference evidence="5 6" key="1">
    <citation type="submission" date="2018-10" db="EMBL/GenBank/DDBJ databases">
        <authorList>
            <person name="Chen W.-M."/>
        </authorList>
    </citation>
    <scope>NUCLEOTIDE SEQUENCE [LARGE SCALE GENOMIC DNA]</scope>
    <source>
        <strain evidence="5 6">THS-13</strain>
    </source>
</reference>
<name>A0A3N0VA94_9GAMM</name>
<dbReference type="GO" id="GO:0006808">
    <property type="term" value="P:regulation of nitrogen utilization"/>
    <property type="evidence" value="ECO:0007669"/>
    <property type="project" value="InterPro"/>
</dbReference>
<dbReference type="InParanoid" id="A0A3N0VA94"/>
<gene>
    <name evidence="5" type="ORF">ED208_11295</name>
</gene>
<dbReference type="GO" id="GO:0030234">
    <property type="term" value="F:enzyme regulator activity"/>
    <property type="evidence" value="ECO:0007669"/>
    <property type="project" value="InterPro"/>
</dbReference>
<evidence type="ECO:0000313" key="5">
    <source>
        <dbReference type="EMBL" id="ROH89700.1"/>
    </source>
</evidence>
<dbReference type="PANTHER" id="PTHR30115:SF13">
    <property type="entry name" value="PII-LIKE PROTEIN GLNBI"/>
    <property type="match status" value="1"/>
</dbReference>
<dbReference type="InterPro" id="IPR015867">
    <property type="entry name" value="N-reg_PII/ATP_PRibTrfase_C"/>
</dbReference>
<evidence type="ECO:0000256" key="3">
    <source>
        <dbReference type="ARBA" id="ARBA00023163"/>
    </source>
</evidence>
<dbReference type="InterPro" id="IPR011322">
    <property type="entry name" value="N-reg_PII-like_a/b"/>
</dbReference>
<sequence>MKLVKAFIHHVRSASVVEALADAGFRNLTLHDVRGMLKPLSAHEVTYSTDVSGLVISEARLSLVVEDQEVDAVTAIISTVARVGPNVSGYIYVSPVEQVIAIGGSQS</sequence>
<comment type="caution">
    <text evidence="5">The sequence shown here is derived from an EMBL/GenBank/DDBJ whole genome shotgun (WGS) entry which is preliminary data.</text>
</comment>
<proteinExistence type="predicted"/>
<dbReference type="PANTHER" id="PTHR30115">
    <property type="entry name" value="NITROGEN REGULATORY PROTEIN P-II"/>
    <property type="match status" value="1"/>
</dbReference>
<accession>A0A3N0VA94</accession>
<dbReference type="GO" id="GO:0005829">
    <property type="term" value="C:cytosol"/>
    <property type="evidence" value="ECO:0007669"/>
    <property type="project" value="TreeGrafter"/>
</dbReference>
<organism evidence="5 6">
    <name type="scientific">Stagnimonas aquatica</name>
    <dbReference type="NCBI Taxonomy" id="2689987"/>
    <lineage>
        <taxon>Bacteria</taxon>
        <taxon>Pseudomonadati</taxon>
        <taxon>Pseudomonadota</taxon>
        <taxon>Gammaproteobacteria</taxon>
        <taxon>Nevskiales</taxon>
        <taxon>Nevskiaceae</taxon>
        <taxon>Stagnimonas</taxon>
    </lineage>
</organism>
<dbReference type="SUPFAM" id="SSF54913">
    <property type="entry name" value="GlnB-like"/>
    <property type="match status" value="1"/>
</dbReference>
<dbReference type="Gene3D" id="3.30.70.120">
    <property type="match status" value="1"/>
</dbReference>
<evidence type="ECO:0000256" key="2">
    <source>
        <dbReference type="ARBA" id="ARBA00023015"/>
    </source>
</evidence>